<keyword evidence="10" id="KW-1185">Reference proteome</keyword>
<feature type="transmembrane region" description="Helical" evidence="7">
    <location>
        <begin position="486"/>
        <end position="507"/>
    </location>
</feature>
<feature type="transmembrane region" description="Helical" evidence="7">
    <location>
        <begin position="400"/>
        <end position="418"/>
    </location>
</feature>
<dbReference type="PROSITE" id="PS50850">
    <property type="entry name" value="MFS"/>
    <property type="match status" value="1"/>
</dbReference>
<dbReference type="EMBL" id="PKFP01000008">
    <property type="protein sequence ID" value="PVH18306.1"/>
    <property type="molecule type" value="Genomic_DNA"/>
</dbReference>
<protein>
    <recommendedName>
        <fullName evidence="8">Major facilitator superfamily (MFS) profile domain-containing protein</fullName>
    </recommendedName>
</protein>
<keyword evidence="3" id="KW-0813">Transport</keyword>
<feature type="transmembrane region" description="Helical" evidence="7">
    <location>
        <begin position="458"/>
        <end position="480"/>
    </location>
</feature>
<evidence type="ECO:0000256" key="4">
    <source>
        <dbReference type="ARBA" id="ARBA00022692"/>
    </source>
</evidence>
<dbReference type="GO" id="GO:0016020">
    <property type="term" value="C:membrane"/>
    <property type="evidence" value="ECO:0007669"/>
    <property type="project" value="UniProtKB-SubCell"/>
</dbReference>
<evidence type="ECO:0000256" key="7">
    <source>
        <dbReference type="SAM" id="Phobius"/>
    </source>
</evidence>
<evidence type="ECO:0000256" key="5">
    <source>
        <dbReference type="ARBA" id="ARBA00022989"/>
    </source>
</evidence>
<feature type="transmembrane region" description="Helical" evidence="7">
    <location>
        <begin position="181"/>
        <end position="203"/>
    </location>
</feature>
<sequence>MGAPEVTVRESEEVSLPEQNQELYDSADFDEAYIKKALVLSNTIDNIGFGRYQYGLFVVAGFGWFADNAWPSVTAYILPRLIEVDGVHYPEGRSPYLLLSQSFGLLAGAAFWSISADIIGRRWAFNITFLFIGVFGLCSGSAPNFAAIGCFCSLWSFGVGGNLPVDSAIMLEALPTSKKWLLTVMSIWWAIGQVATALISWALISNYSCPDSDNCLREENQGWRYFVFTLGGLTLMMFVARFVVPVFESPSFHLGKGNDEKAVEIVHKIAKINREPCELRIEDLQIGDETTSTEEPKPQGNELLKSKLRRYNLTKIRQCFGSKKLMISSSLVIFSWGIIGLAFPLYMAFLPTFLEQRGEANQPLSVHETYRNTLIVAVLGIPGAIIAGIMVELRTGRKGVLFGSLILTGVVLFGSTTAKTPNSYLAWNCFFSFFSNIMYGTLYAYTPEIFPTKIRGTAVGLAASANRVFSIFSPIIAIYADLETAAPIYTSGALFLFAAVLVLFYPYEPHGKSSL</sequence>
<keyword evidence="5 7" id="KW-1133">Transmembrane helix</keyword>
<dbReference type="CDD" id="cd17316">
    <property type="entry name" value="MFS_SV2_like"/>
    <property type="match status" value="1"/>
</dbReference>
<feature type="domain" description="Major facilitator superfamily (MFS) profile" evidence="8">
    <location>
        <begin position="56"/>
        <end position="510"/>
    </location>
</feature>
<feature type="transmembrane region" description="Helical" evidence="7">
    <location>
        <begin position="54"/>
        <end position="78"/>
    </location>
</feature>
<organism evidence="9 10">
    <name type="scientific">Candidozyma duobushaemuli</name>
    <dbReference type="NCBI Taxonomy" id="1231522"/>
    <lineage>
        <taxon>Eukaryota</taxon>
        <taxon>Fungi</taxon>
        <taxon>Dikarya</taxon>
        <taxon>Ascomycota</taxon>
        <taxon>Saccharomycotina</taxon>
        <taxon>Pichiomycetes</taxon>
        <taxon>Metschnikowiaceae</taxon>
        <taxon>Candidozyma</taxon>
    </lineage>
</organism>
<comment type="subcellular location">
    <subcellularLocation>
        <location evidence="1">Membrane</location>
        <topology evidence="1">Multi-pass membrane protein</topology>
    </subcellularLocation>
</comment>
<comment type="similarity">
    <text evidence="2">Belongs to the major facilitator superfamily.</text>
</comment>
<evidence type="ECO:0000256" key="6">
    <source>
        <dbReference type="ARBA" id="ARBA00023136"/>
    </source>
</evidence>
<name>A0A2V1AL57_9ASCO</name>
<evidence type="ECO:0000313" key="9">
    <source>
        <dbReference type="EMBL" id="PVH18306.1"/>
    </source>
</evidence>
<dbReference type="AlphaFoldDB" id="A0A2V1AL57"/>
<evidence type="ECO:0000259" key="8">
    <source>
        <dbReference type="PROSITE" id="PS50850"/>
    </source>
</evidence>
<feature type="transmembrane region" description="Helical" evidence="7">
    <location>
        <begin position="123"/>
        <end position="142"/>
    </location>
</feature>
<reference evidence="9 10" key="1">
    <citation type="submission" date="2017-12" db="EMBL/GenBank/DDBJ databases">
        <title>Genome Sequence of the Amphotericin B-resistant Candida duobushaemulonii strain, B09383.</title>
        <authorList>
            <person name="Chow N.A."/>
            <person name="Gade L."/>
            <person name="Batra D."/>
            <person name="Rowe L.A."/>
            <person name="Loparev V.N."/>
            <person name="Litvintseva A.P."/>
        </authorList>
    </citation>
    <scope>NUCLEOTIDE SEQUENCE [LARGE SCALE GENOMIC DNA]</scope>
    <source>
        <strain evidence="9 10">B09383</strain>
    </source>
</reference>
<dbReference type="InterPro" id="IPR005828">
    <property type="entry name" value="MFS_sugar_transport-like"/>
</dbReference>
<dbReference type="Pfam" id="PF00083">
    <property type="entry name" value="Sugar_tr"/>
    <property type="match status" value="1"/>
</dbReference>
<dbReference type="GeneID" id="37001226"/>
<feature type="transmembrane region" description="Helical" evidence="7">
    <location>
        <begin position="424"/>
        <end position="446"/>
    </location>
</feature>
<dbReference type="Proteomes" id="UP000244406">
    <property type="component" value="Unassembled WGS sequence"/>
</dbReference>
<comment type="caution">
    <text evidence="9">The sequence shown here is derived from an EMBL/GenBank/DDBJ whole genome shotgun (WGS) entry which is preliminary data.</text>
</comment>
<evidence type="ECO:0000256" key="1">
    <source>
        <dbReference type="ARBA" id="ARBA00004141"/>
    </source>
</evidence>
<dbReference type="SUPFAM" id="SSF103473">
    <property type="entry name" value="MFS general substrate transporter"/>
    <property type="match status" value="1"/>
</dbReference>
<dbReference type="FunFam" id="1.20.1250.20:FF:000171">
    <property type="entry name" value="MFS general substrate transporter"/>
    <property type="match status" value="1"/>
</dbReference>
<dbReference type="RefSeq" id="XP_025339246.1">
    <property type="nucleotide sequence ID" value="XM_025479773.1"/>
</dbReference>
<evidence type="ECO:0000256" key="2">
    <source>
        <dbReference type="ARBA" id="ARBA00008335"/>
    </source>
</evidence>
<evidence type="ECO:0000256" key="3">
    <source>
        <dbReference type="ARBA" id="ARBA00022448"/>
    </source>
</evidence>
<feature type="transmembrane region" description="Helical" evidence="7">
    <location>
        <begin position="331"/>
        <end position="354"/>
    </location>
</feature>
<keyword evidence="4 7" id="KW-0812">Transmembrane</keyword>
<proteinExistence type="inferred from homology"/>
<feature type="transmembrane region" description="Helical" evidence="7">
    <location>
        <begin position="223"/>
        <end position="244"/>
    </location>
</feature>
<feature type="transmembrane region" description="Helical" evidence="7">
    <location>
        <begin position="98"/>
        <end position="116"/>
    </location>
</feature>
<dbReference type="InterPro" id="IPR020846">
    <property type="entry name" value="MFS_dom"/>
</dbReference>
<dbReference type="PANTHER" id="PTHR23511:SF12">
    <property type="entry name" value="TRANSPORTER, PUTATIVE (AFU_ORTHOLOGUE AFUA_7G01740)-RELATED"/>
    <property type="match status" value="1"/>
</dbReference>
<dbReference type="InterPro" id="IPR036259">
    <property type="entry name" value="MFS_trans_sf"/>
</dbReference>
<dbReference type="VEuPathDB" id="FungiDB:CXQ87_001226"/>
<keyword evidence="6 7" id="KW-0472">Membrane</keyword>
<dbReference type="Gene3D" id="1.20.1250.20">
    <property type="entry name" value="MFS general substrate transporter like domains"/>
    <property type="match status" value="1"/>
</dbReference>
<accession>A0A2V1AL57</accession>
<feature type="transmembrane region" description="Helical" evidence="7">
    <location>
        <begin position="374"/>
        <end position="393"/>
    </location>
</feature>
<dbReference type="PANTHER" id="PTHR23511">
    <property type="entry name" value="SYNAPTIC VESICLE GLYCOPROTEIN 2"/>
    <property type="match status" value="1"/>
</dbReference>
<evidence type="ECO:0000313" key="10">
    <source>
        <dbReference type="Proteomes" id="UP000244406"/>
    </source>
</evidence>
<dbReference type="GO" id="GO:0022857">
    <property type="term" value="F:transmembrane transporter activity"/>
    <property type="evidence" value="ECO:0007669"/>
    <property type="project" value="InterPro"/>
</dbReference>
<gene>
    <name evidence="9" type="ORF">CXQ87_001226</name>
</gene>